<keyword evidence="1" id="KW-0812">Transmembrane</keyword>
<protein>
    <submittedName>
        <fullName evidence="2">Uncharacterized protein</fullName>
    </submittedName>
</protein>
<organism evidence="2">
    <name type="scientific">uncultured Blastococcus sp</name>
    <dbReference type="NCBI Taxonomy" id="217144"/>
    <lineage>
        <taxon>Bacteria</taxon>
        <taxon>Bacillati</taxon>
        <taxon>Actinomycetota</taxon>
        <taxon>Actinomycetes</taxon>
        <taxon>Geodermatophilales</taxon>
        <taxon>Geodermatophilaceae</taxon>
        <taxon>Blastococcus</taxon>
        <taxon>environmental samples</taxon>
    </lineage>
</organism>
<evidence type="ECO:0000313" key="2">
    <source>
        <dbReference type="EMBL" id="CAA9271523.1"/>
    </source>
</evidence>
<name>A0A6J4J7E5_9ACTN</name>
<gene>
    <name evidence="2" type="ORF">AVDCRST_MAG57-3223</name>
</gene>
<dbReference type="EMBL" id="CADCTI010000260">
    <property type="protein sequence ID" value="CAA9271523.1"/>
    <property type="molecule type" value="Genomic_DNA"/>
</dbReference>
<reference evidence="2" key="1">
    <citation type="submission" date="2020-02" db="EMBL/GenBank/DDBJ databases">
        <authorList>
            <person name="Meier V. D."/>
        </authorList>
    </citation>
    <scope>NUCLEOTIDE SEQUENCE</scope>
    <source>
        <strain evidence="2">AVDCRST_MAG57</strain>
    </source>
</reference>
<sequence length="122" mass="12708">MDDRPPWSDRRRRTLLALALGIVAGGLGAVALPARYGISAGYLAALCAFLLVTAAVVFVTIPGPGTAAALLRTVPLAGASLVVAVLLVFSTSADLRWLWWLAAVVAAVWTAYAVFETRRSGG</sequence>
<keyword evidence="1" id="KW-1133">Transmembrane helix</keyword>
<feature type="transmembrane region" description="Helical" evidence="1">
    <location>
        <begin position="97"/>
        <end position="115"/>
    </location>
</feature>
<feature type="transmembrane region" description="Helical" evidence="1">
    <location>
        <begin position="14"/>
        <end position="34"/>
    </location>
</feature>
<accession>A0A6J4J7E5</accession>
<feature type="transmembrane region" description="Helical" evidence="1">
    <location>
        <begin position="73"/>
        <end position="91"/>
    </location>
</feature>
<evidence type="ECO:0000256" key="1">
    <source>
        <dbReference type="SAM" id="Phobius"/>
    </source>
</evidence>
<proteinExistence type="predicted"/>
<keyword evidence="1" id="KW-0472">Membrane</keyword>
<feature type="transmembrane region" description="Helical" evidence="1">
    <location>
        <begin position="40"/>
        <end position="61"/>
    </location>
</feature>
<dbReference type="AlphaFoldDB" id="A0A6J4J7E5"/>